<comment type="caution">
    <text evidence="2">The sequence shown here is derived from an EMBL/GenBank/DDBJ whole genome shotgun (WGS) entry which is preliminary data.</text>
</comment>
<dbReference type="AlphaFoldDB" id="A0AAV2SYZ4"/>
<gene>
    <name evidence="2" type="ORF">MNOR_LOCUS41644</name>
</gene>
<organism evidence="2 3">
    <name type="scientific">Meganyctiphanes norvegica</name>
    <name type="common">Northern krill</name>
    <name type="synonym">Thysanopoda norvegica</name>
    <dbReference type="NCBI Taxonomy" id="48144"/>
    <lineage>
        <taxon>Eukaryota</taxon>
        <taxon>Metazoa</taxon>
        <taxon>Ecdysozoa</taxon>
        <taxon>Arthropoda</taxon>
        <taxon>Crustacea</taxon>
        <taxon>Multicrustacea</taxon>
        <taxon>Malacostraca</taxon>
        <taxon>Eumalacostraca</taxon>
        <taxon>Eucarida</taxon>
        <taxon>Euphausiacea</taxon>
        <taxon>Euphausiidae</taxon>
        <taxon>Meganyctiphanes</taxon>
    </lineage>
</organism>
<sequence>GKSLGKNKEGKYNKVKNNKGKNRKINNIINKKDEEKKVRSGKKAKQEVEDKKGSTKRICKKSTKKCLKKSAICIHYKENCTTTVLPKLCKIASCQCCKY</sequence>
<feature type="compositionally biased region" description="Basic and acidic residues" evidence="1">
    <location>
        <begin position="30"/>
        <end position="51"/>
    </location>
</feature>
<evidence type="ECO:0000313" key="2">
    <source>
        <dbReference type="EMBL" id="CAL4250108.1"/>
    </source>
</evidence>
<dbReference type="EMBL" id="CAXKWB010162590">
    <property type="protein sequence ID" value="CAL4250108.1"/>
    <property type="molecule type" value="Genomic_DNA"/>
</dbReference>
<feature type="region of interest" description="Disordered" evidence="1">
    <location>
        <begin position="1"/>
        <end position="51"/>
    </location>
</feature>
<feature type="non-terminal residue" evidence="2">
    <location>
        <position position="99"/>
    </location>
</feature>
<accession>A0AAV2SYZ4</accession>
<evidence type="ECO:0000313" key="3">
    <source>
        <dbReference type="Proteomes" id="UP001497623"/>
    </source>
</evidence>
<feature type="compositionally biased region" description="Basic residues" evidence="1">
    <location>
        <begin position="13"/>
        <end position="24"/>
    </location>
</feature>
<protein>
    <submittedName>
        <fullName evidence="2">Uncharacterized protein</fullName>
    </submittedName>
</protein>
<evidence type="ECO:0000256" key="1">
    <source>
        <dbReference type="SAM" id="MobiDB-lite"/>
    </source>
</evidence>
<reference evidence="2 3" key="1">
    <citation type="submission" date="2024-05" db="EMBL/GenBank/DDBJ databases">
        <authorList>
            <person name="Wallberg A."/>
        </authorList>
    </citation>
    <scope>NUCLEOTIDE SEQUENCE [LARGE SCALE GENOMIC DNA]</scope>
</reference>
<feature type="compositionally biased region" description="Basic and acidic residues" evidence="1">
    <location>
        <begin position="1"/>
        <end position="12"/>
    </location>
</feature>
<feature type="non-terminal residue" evidence="2">
    <location>
        <position position="1"/>
    </location>
</feature>
<name>A0AAV2SYZ4_MEGNR</name>
<dbReference type="Proteomes" id="UP001497623">
    <property type="component" value="Unassembled WGS sequence"/>
</dbReference>
<keyword evidence="3" id="KW-1185">Reference proteome</keyword>
<proteinExistence type="predicted"/>